<name>A0A478EAI6_TALPI</name>
<dbReference type="InterPro" id="IPR009081">
    <property type="entry name" value="PP-bd_ACP"/>
</dbReference>
<feature type="domain" description="Carrier" evidence="8">
    <location>
        <begin position="3080"/>
        <end position="3156"/>
    </location>
</feature>
<dbReference type="Gene3D" id="3.40.50.12780">
    <property type="entry name" value="N-terminal domain of ligase-like"/>
    <property type="match status" value="3"/>
</dbReference>
<dbReference type="PROSITE" id="PS00012">
    <property type="entry name" value="PHOSPHOPANTETHEINE"/>
    <property type="match status" value="2"/>
</dbReference>
<dbReference type="Gene3D" id="3.30.559.30">
    <property type="entry name" value="Nonribosomal peptide synthetase, condensation domain"/>
    <property type="match status" value="5"/>
</dbReference>
<dbReference type="Gene3D" id="3.30.300.30">
    <property type="match status" value="3"/>
</dbReference>
<keyword evidence="4" id="KW-0436">Ligase</keyword>
<evidence type="ECO:0000256" key="2">
    <source>
        <dbReference type="ARBA" id="ARBA00022450"/>
    </source>
</evidence>
<dbReference type="Pfam" id="PF13193">
    <property type="entry name" value="AMP-binding_C"/>
    <property type="match status" value="1"/>
</dbReference>
<dbReference type="Proteomes" id="UP000053095">
    <property type="component" value="Unassembled WGS sequence"/>
</dbReference>
<evidence type="ECO:0000313" key="10">
    <source>
        <dbReference type="Proteomes" id="UP000053095"/>
    </source>
</evidence>
<feature type="domain" description="Carrier" evidence="8">
    <location>
        <begin position="831"/>
        <end position="908"/>
    </location>
</feature>
<sequence>MAPNMEAHIALDSNEGTVPLWSDLPVTNVPLLSTISTCAAIDTYSVVRHASSPVEFPYFDDDSHVREKIINGYARFILAFIGLEDITFSLKDKDYTFVVHASKGSTPEERCSIREFKVESHEGCTSQFGLNLKNNPVQGSSFKDSMPGLGPNAFILDVVVRHEPNNIILSISAAAHILPAAALDQISNCVCEFVTAAFEKPNIAAQSTVQRPLLSILNHPPLQRPCKLAHEIQDGAQSDRSYDLHSAFEYWARTRPHHPALDFIHRLPSSSDASSHSVFTYSQLDFMASRLSRHLKAEVAQSDLTDWIGVIPVYMGTTPELYISYLAILKAGYAFCPIDIDAPRQRVLDILEDLKSPFILGRQNSSPVDISDVKSSKPSKPRWLNVVALLNHDQQHTNDTSVIDKSEKTENDHETNLGNETAYVMFTSGSTGKPKGVPISHLAATSSINSHATSIPLPYDSNQSFRWFQFASPTFDPSLMEIFVTLSSGGTLCSAERELTLANLEGTINESKATILMATPSLASILRPERLETVRCLWTMGEKLNRTVIENFAGDSSDSTLGAVTEQDKAHSKMLVNAYGPTEGAINCTYCAPVRLSTRGSIIGKPLPTCSIFILDPSTLIPRPVAAGLCGELAIGGPQVSKGYLNRPDETTKSFVSSAEYGSLYRTGDLARIVWDENGEEVIEFLGRISSDQVKINGRRLELSEVEAAISTVPQVNEVVVVVLQPDGNETGGERLVACIVVTDANALAGDEIVDECRKATEKHLSTYMRPSVYTILDEVPRLTSGKTDRKAILRIIKNHPPNEFIVSSGERPSDHMGQIVPEDWDGSDSIHTRQYQEKLIKCISQACGCDVSSIKPSTSFLSLGIDSLGAMLLLQLLRESVINDLTIADVLGAGTPSRLLSVILRKSAISHSHNSSSNATKVHAEITNRLSDFDLRNRHAVIQKLAIDAEKIGMILPTTSTQSGMLASFIRRSSQTPRCRNAYVYHSIIELDANVDFDQLINAWYAVIAEYDSFRTVFCWIDDDLAPFAQCILSKPNKPKNGKDVYTMDETGLSKRSLIEKLLSQAEEAINIESSPWKISFIRSSAAITVILSMFHSIFDGGSMEILLEDVETEYHSRLRKSRTSIGQIVKHHFHVSQDETIKFWEDQLNGYSTLSFPSLIPDRSSETHRDSFDFLEITASITYDFLRSKSREMNCTSVSVLQAAWSSVLLCYESSGQQDVVIGNVCSGRFDPLSESCIGPTFTTVPLRLRLDKLHSQNERGPANVAVVQYLTKLNIESLPYLQIPLGSVVTSDGKLPYDTLLAFQEFSASNSTSSFYKSITHPAMANDFVVMLEVWPESSDGLVLRATFDKAKMDSAAAETMLRQLSDTVDFILNNPDGYFLEAPTMVTSNIKAQANPLPMALHEPYHDYLLHTQFEKHAQNKPNELALIFKADLEDTEHPGNTDVSYSELDYKASCIAGYLVRTYGSLRNMAVPICIHKSPQMYYAILGILKAGGAWCPIDTLSPSQRQHDLIVRTGAKMVLISGADVGIDCQSFPANIDVLDVAKLATAQSEASFSFKEQITTTPEDMAYLIWTSGTTGVPKGVPIKHSAAVASMLSLQKAIPSNVHGGVVRCLQFSHYTFDVSIQDLFYTWGLGGVVVSSSREVMLGSFAELSNQTQATHAHLTPAFAAGIRRESCKTLEVITMIGEKLPQSVADDWGLNMRAFNTYGPAEATVVATVREFGQDCNSIKSSNIGWPLDTVSAFVTGKNRKLVAKNTIGELALGGPQLSSGYLELEDVNKAKFVWNEEANQILYYTGDFVRMLSDGSMEYLSRNDDLVKLGGIRVELSEISAALNNSHDLVEQIETVVLNRPDRPSNVVISFLVAPRADPGKDTDEIVIYGPAAVEIARAASAKAQKTLPSYMMPSVFLVMRTIPRTPSAKTDMKALRQAYTCCRIDEWEEKTASTKSVVQEPEDGPEQKQIAELVAGLVGLESRAVIESNRLVSIGLDSIRAIRLAARLNESGYKVSVVDVLQCQRFSDLFALTQKIRQARLENIEPVADQFGLKWHDAVASKVKESFHVSRTSPIQESLLSETMNMANRYWSNHLFSVAKDIDTSRLKKAWLDVVQRNDALRTGFLQIAEIRDLVPEETIEFSMLQVTYDLAALDWNEYKCEPDQFHEQLRARVAQITQAHQNSYFMRPPWALSCIDLGVETVVVLTIHHSIHDGPSLNFIFEDVQLSYYSESHQRHQLRNAFPLIFSGEAGADETERFWQEQLQGFASLDSPEWPDLTNTRQKTGIINQRAFITAQLSLDHSIQQIQSSMGKLGLSSLSTVLRSAWACVALSYLGEQAAVFGETLSDRVLDPSLEDVVGPLISVLPFPIHMKGTARNLLTSQQTLTSQSLKYRHLHPRSVQRILNRSHGQTLYPGIFTFHPTIDHTDHEQCALWTKLDDPIGLDVEHVMALNVFYTSANSLTMEASCLENIMDHTHLSLFLEQVHEFLMAMLEYPDENLIDLVEHLPRNLLSVTEPSISPEGAGSAHKGPEYWLELYAGQHPDWTAVEIIEELKTDRLVKDSLTFGQLNVESDRVAAYILCRGIENRMIALCASRSLASYPIIVGIWKSGNTYLPIDEALPDERKSFLLKDGNCPLLFTESDLLSTFSNVSDDCHVDLINDESFERQLNEVRPVKKRTQVSSSETAYLLYTSGSTGKPKGVLVTRHNVSAFVEAWSEFMCRVSPDTNLLGGHGKYLALASRAFDVHIGEILLAWRHGLATVTGPRAMLLDDLHLALTKLEITHASFVPSLLEKANIIPEQCPVLKYLTVGGESISQRVLDTWGVSETVALVNAYGPTEATIGCSSALVKKNTSVKSIGKPLGSTIAHVLVQNKLAYTLRGQPGELCVTGDLVAKGYYNRPDATGFVDDFHGQRMYRTGDIVRLLADGSLQYLGRGDDQTKIRGQRLELGEVSGVIRSVAATTYGRKVDAISIVAKHPNISRSQLVSFTANATQSSKIQAESVSFSGSEILSFGKALQDGCRKVLPAYMVPEAIVPISYIPLAPMSGKADVKQLQALFSSIPLAILAQSTRSNGQPAAIDQPNRALTGGEERLVAAIAKLVMVDKSIINPNTNIFEIGFDSLSVIGLSIELKRLGYLASVASVMSNPTVEKLALLPRSTDEAEILQKVQRAREILEDLHERFFKSRSNTDVKAETIAAVRPCLPLQEGLVARSINAGNESELYVNNITLELKSDVNIEFLRKSWIETANANEILRTTFVPFDESVVQVVLRPEFHSIIWEEQLENQHRHRDHNIIKRIGSVPPIRFKVSTKQDGYRTLNLALHHSLYDGESLNMLLTEVCQRYHGETIIEREPPSSLLDYVLTQDLEKSQQFWTSYLAGHRPTLFNKIHQDNPQVALLIRKTTKVSLTGLETLASSLRTTTASLISAVFALVLADTVECSDVTFGTVLSGRAIPVPRVDTILFPCITTVPTRLNTTSLKNINEIIESTRDNNAKCLEYQHTPIRHIQRWLKSDKPLFNCLFSFVRTGDLPSHDIWTKVESQIPADYPFAVEAEADRKANALHINGGYKPTFGLVYDVEAFLEKMDVILTSIFNHEDIKLSSFNLQGYSENESVHDTTTLWEGPWTSTELRLRDIVTKHTDIAVEDIHKNLSFLSLGIDSVIAIQFARNLRESGYRVSSADILRNPCIGALSAMIEEQELVKNGDEVLTPDESLEEVVYDRFSSRIPLLGHNDSVSKLFRCSPLQSAMITQTIGASGNIYVHPHIVRLSDTVDGAAVKSAFARVIEANDILRTSFHCLPELDFSWIGAIHSNPPLHWQELTIESSTNHIDGSMTNIKGLLDLSLEENFQTPPLRFCVFSSINTKYLVVCMHHAIYDGISLPYIFNDVKQILIHGRDSLHSRPQFSEVVGHLTRNQDKAVEYWSSRLEGYHVAHIPKLANENSSDQAYIAEHHIQTDMPRILDRFLACLLGQRDVVFGHVMAGRSLSSLSSTIVDVEQTIGPLFNTVPRRIVFDSNLTSNKDMTRHIQGENALAQEYQHASLRLVQNAFLRTKWQNNKPSESSLFDALFVFQKTADASSSEKAHQELEQRKIYEPYSPPQGVLRNIDLDHNLNIEIEHRHDGVIIRSSCKGEYMSHAGLQSFLCEFGRAIKDIIEHPTRCATSMPEALQRLPLHLPDISTCDKNLTEVQISDEKPDCEDIVCQVLAEMSRLPIELIEPTTNIYSIGLDSIAAIRTAAACRAQGLTVTVADVLQGQTLRGISQLVTKNLNSRRLEILQRPQPQQHAQYQKAIQQLGLSEENVEAVAPCLSGQVYHLASWLKSKATLFEAAWTYSSNGEQLDSTRLKKAWFRLRQRHPILRTCYIAISDVEVFQVVHKQVKSDDSSYLFIDHSQLSVQEAAKLQAREEAARISFLFDAPVRLRHIHAGNSDAILILINHAAYDAWTMPMFVNELQTLYCNSAIDDPVITDFPNFVHHTLQSLHELDEESYWDSVLANAVSTVIGTPEKSVPDYELNPHQLFVGMQQVFKDLRKAEMVCREQGLGIQIVILLAVARVLARKTHVNNPTFGLYQSGRSGSYPGIERLSGPCVNVTPFTVYGVSSLHSTNTVAESCDSLTTGPIKQLAQRIQTTLAGRIPYEQSFLSQILSRWKSDPDKSQGQDLFNVWVNLLWNESHRTVASASTDSNVFPRKDMLTPLPIGVPTEFIPKEQPTPFHKDKTSIGALNTSFLPDQNIYIDIGPDGENGDTLGFGVRVEGGAMQEDETQEFIGDIVSDLRLIIDVLSG</sequence>
<dbReference type="InterPro" id="IPR000873">
    <property type="entry name" value="AMP-dep_synth/lig_dom"/>
</dbReference>
<feature type="domain" description="Carrier" evidence="8">
    <location>
        <begin position="1957"/>
        <end position="2033"/>
    </location>
</feature>
<evidence type="ECO:0000313" key="9">
    <source>
        <dbReference type="EMBL" id="GAM42342.1"/>
    </source>
</evidence>
<dbReference type="InterPro" id="IPR045851">
    <property type="entry name" value="AMP-bd_C_sf"/>
</dbReference>
<keyword evidence="3" id="KW-0597">Phosphoprotein</keyword>
<dbReference type="Pfam" id="PF00501">
    <property type="entry name" value="AMP-binding"/>
    <property type="match status" value="3"/>
</dbReference>
<evidence type="ECO:0000256" key="3">
    <source>
        <dbReference type="ARBA" id="ARBA00022553"/>
    </source>
</evidence>
<dbReference type="GO" id="GO:0031177">
    <property type="term" value="F:phosphopantetheine binding"/>
    <property type="evidence" value="ECO:0007669"/>
    <property type="project" value="InterPro"/>
</dbReference>
<dbReference type="GO" id="GO:0010106">
    <property type="term" value="P:cellular response to iron ion starvation"/>
    <property type="evidence" value="ECO:0007669"/>
    <property type="project" value="UniProtKB-ARBA"/>
</dbReference>
<dbReference type="CDD" id="cd19542">
    <property type="entry name" value="CT_NRPS-like"/>
    <property type="match status" value="1"/>
</dbReference>
<dbReference type="GO" id="GO:0005737">
    <property type="term" value="C:cytoplasm"/>
    <property type="evidence" value="ECO:0007669"/>
    <property type="project" value="TreeGrafter"/>
</dbReference>
<dbReference type="SUPFAM" id="SSF52777">
    <property type="entry name" value="CoA-dependent acyltransferases"/>
    <property type="match status" value="10"/>
</dbReference>
<dbReference type="InterPro" id="IPR006162">
    <property type="entry name" value="Ppantetheine_attach_site"/>
</dbReference>
<accession>A0A478EAI6</accession>
<dbReference type="InterPro" id="IPR020845">
    <property type="entry name" value="AMP-binding_CS"/>
</dbReference>
<evidence type="ECO:0000256" key="1">
    <source>
        <dbReference type="ARBA" id="ARBA00004924"/>
    </source>
</evidence>
<comment type="similarity">
    <text evidence="5">Belongs to the NRP synthetase family.</text>
</comment>
<evidence type="ECO:0000259" key="8">
    <source>
        <dbReference type="PROSITE" id="PS50075"/>
    </source>
</evidence>
<dbReference type="FunFam" id="3.30.300.30:FF:000033">
    <property type="entry name" value="Nonribosomal siderophore peptide synthase SidC"/>
    <property type="match status" value="1"/>
</dbReference>
<dbReference type="SMART" id="SM00823">
    <property type="entry name" value="PKS_PP"/>
    <property type="match status" value="5"/>
</dbReference>
<dbReference type="InterPro" id="IPR023213">
    <property type="entry name" value="CAT-like_dom_sf"/>
</dbReference>
<dbReference type="SUPFAM" id="SSF47336">
    <property type="entry name" value="ACP-like"/>
    <property type="match status" value="5"/>
</dbReference>
<dbReference type="Gene3D" id="1.10.1200.10">
    <property type="entry name" value="ACP-like"/>
    <property type="match status" value="5"/>
</dbReference>
<dbReference type="InterPro" id="IPR001242">
    <property type="entry name" value="Condensation_dom"/>
</dbReference>
<dbReference type="GO" id="GO:0043041">
    <property type="term" value="P:amino acid activation for nonribosomal peptide biosynthetic process"/>
    <property type="evidence" value="ECO:0007669"/>
    <property type="project" value="TreeGrafter"/>
</dbReference>
<dbReference type="GO" id="GO:0016874">
    <property type="term" value="F:ligase activity"/>
    <property type="evidence" value="ECO:0007669"/>
    <property type="project" value="UniProtKB-KW"/>
</dbReference>
<dbReference type="NCBIfam" id="NF003417">
    <property type="entry name" value="PRK04813.1"/>
    <property type="match status" value="3"/>
</dbReference>
<keyword evidence="2" id="KW-0596">Phosphopantetheine</keyword>
<dbReference type="PANTHER" id="PTHR45527:SF2">
    <property type="entry name" value="FERRICROCIN SYNTHETASE (NONRIBOSOMAL PEPTIDE SIDEROPHORE SYNTHASE ) (EUROFUNG)"/>
    <property type="match status" value="1"/>
</dbReference>
<dbReference type="InterPro" id="IPR036736">
    <property type="entry name" value="ACP-like_sf"/>
</dbReference>
<feature type="domain" description="Carrier" evidence="8">
    <location>
        <begin position="4189"/>
        <end position="4262"/>
    </location>
</feature>
<dbReference type="FunFam" id="3.30.300.30:FF:000015">
    <property type="entry name" value="Nonribosomal peptide synthase SidD"/>
    <property type="match status" value="2"/>
</dbReference>
<feature type="domain" description="Carrier" evidence="8">
    <location>
        <begin position="3621"/>
        <end position="3694"/>
    </location>
</feature>
<dbReference type="PANTHER" id="PTHR45527">
    <property type="entry name" value="NONRIBOSOMAL PEPTIDE SYNTHETASE"/>
    <property type="match status" value="1"/>
</dbReference>
<dbReference type="EMBL" id="DF933840">
    <property type="protein sequence ID" value="GAM42342.1"/>
    <property type="molecule type" value="Genomic_DNA"/>
</dbReference>
<proteinExistence type="inferred from homology"/>
<dbReference type="PROSITE" id="PS00455">
    <property type="entry name" value="AMP_BINDING"/>
    <property type="match status" value="3"/>
</dbReference>
<dbReference type="InterPro" id="IPR020806">
    <property type="entry name" value="PKS_PP-bd"/>
</dbReference>
<dbReference type="GO" id="GO:0031169">
    <property type="term" value="P:ferrichrome biosynthetic process"/>
    <property type="evidence" value="ECO:0007669"/>
    <property type="project" value="UniProtKB-ARBA"/>
</dbReference>
<dbReference type="Pfam" id="PF00550">
    <property type="entry name" value="PP-binding"/>
    <property type="match status" value="5"/>
</dbReference>
<reference evidence="10" key="1">
    <citation type="journal article" date="2015" name="Genome Announc.">
        <title>Draft genome sequence of Talaromyces cellulolyticus strain Y-94, a source of lignocellulosic biomass-degrading enzymes.</title>
        <authorList>
            <person name="Fujii T."/>
            <person name="Koike H."/>
            <person name="Sawayama S."/>
            <person name="Yano S."/>
            <person name="Inoue H."/>
        </authorList>
    </citation>
    <scope>NUCLEOTIDE SEQUENCE [LARGE SCALE GENOMIC DNA]</scope>
    <source>
        <strain evidence="10">Y-94</strain>
    </source>
</reference>
<dbReference type="SUPFAM" id="SSF56801">
    <property type="entry name" value="Acetyl-CoA synthetase-like"/>
    <property type="match status" value="3"/>
</dbReference>
<dbReference type="InterPro" id="IPR042099">
    <property type="entry name" value="ANL_N_sf"/>
</dbReference>
<protein>
    <recommendedName>
        <fullName evidence="6">Nonribosomal peptide synthetase sidC</fullName>
    </recommendedName>
    <alternativeName>
        <fullName evidence="7">Siderophore peptide synthetase C</fullName>
    </alternativeName>
</protein>
<evidence type="ECO:0000256" key="5">
    <source>
        <dbReference type="ARBA" id="ARBA00029454"/>
    </source>
</evidence>
<dbReference type="CDD" id="cd05918">
    <property type="entry name" value="A_NRPS_SidN3_like"/>
    <property type="match status" value="3"/>
</dbReference>
<dbReference type="Gene3D" id="3.30.559.10">
    <property type="entry name" value="Chloramphenicol acetyltransferase-like domain"/>
    <property type="match status" value="5"/>
</dbReference>
<gene>
    <name evidence="9" type="ORF">TCE0_044r16228</name>
</gene>
<dbReference type="Pfam" id="PF00668">
    <property type="entry name" value="Condensation"/>
    <property type="match status" value="5"/>
</dbReference>
<keyword evidence="10" id="KW-1185">Reference proteome</keyword>
<organism evidence="9 10">
    <name type="scientific">Talaromyces pinophilus</name>
    <name type="common">Penicillium pinophilum</name>
    <dbReference type="NCBI Taxonomy" id="128442"/>
    <lineage>
        <taxon>Eukaryota</taxon>
        <taxon>Fungi</taxon>
        <taxon>Dikarya</taxon>
        <taxon>Ascomycota</taxon>
        <taxon>Pezizomycotina</taxon>
        <taxon>Eurotiomycetes</taxon>
        <taxon>Eurotiomycetidae</taxon>
        <taxon>Eurotiales</taxon>
        <taxon>Trichocomaceae</taxon>
        <taxon>Talaromyces</taxon>
        <taxon>Talaromyces sect. Talaromyces</taxon>
    </lineage>
</organism>
<evidence type="ECO:0000256" key="7">
    <source>
        <dbReference type="ARBA" id="ARBA00078302"/>
    </source>
</evidence>
<dbReference type="FunFam" id="3.40.50.12780:FF:000024">
    <property type="entry name" value="Nonribosomal siderophore peptide synthase SidC"/>
    <property type="match status" value="2"/>
</dbReference>
<evidence type="ECO:0000256" key="4">
    <source>
        <dbReference type="ARBA" id="ARBA00022598"/>
    </source>
</evidence>
<dbReference type="InterPro" id="IPR025110">
    <property type="entry name" value="AMP-bd_C"/>
</dbReference>
<evidence type="ECO:0000256" key="6">
    <source>
        <dbReference type="ARBA" id="ARBA00067294"/>
    </source>
</evidence>
<dbReference type="PROSITE" id="PS50075">
    <property type="entry name" value="CARRIER"/>
    <property type="match status" value="5"/>
</dbReference>
<comment type="pathway">
    <text evidence="1">Siderophore biosynthesis.</text>
</comment>